<dbReference type="PANTHER" id="PTHR39962">
    <property type="entry name" value="BLL4848 PROTEIN"/>
    <property type="match status" value="1"/>
</dbReference>
<dbReference type="RefSeq" id="WP_050725763.1">
    <property type="nucleotide sequence ID" value="NZ_CP012332.1"/>
</dbReference>
<evidence type="ECO:0000313" key="3">
    <source>
        <dbReference type="EMBL" id="AKU91458.1"/>
    </source>
</evidence>
<proteinExistence type="predicted"/>
<protein>
    <submittedName>
        <fullName evidence="3">UDP-2,3-diacylglucosamine pyrophosphatase</fullName>
    </submittedName>
</protein>
<dbReference type="Proteomes" id="UP000055590">
    <property type="component" value="Chromosome"/>
</dbReference>
<dbReference type="EMBL" id="CP012332">
    <property type="protein sequence ID" value="AKU91458.1"/>
    <property type="molecule type" value="Genomic_DNA"/>
</dbReference>
<sequence length="283" mass="29771">MGSTPFGVGADDRSLGIIAGSGIFPLRVAESARRSGLRVVAVALDGETDPSIERHCDDVTWVKVGQLGKMVKAFHTRGVGRAAMAGGVKKARLFDGLRPDLHALKLLPKVRSLETDQLLRAIASAFEDEGIEIVDPLVACPALLSRPGVYGRRRPDAAMEADFRLGYRIAKSLGAAEAGQTVCVKSGMLVAIEAMEGTDRCIRRAGELAGKGVVVVKVAMPSQDTRFDAPCIGPETIRTCLEIGAAAVAFESGKTVMLDEGEVVEMADAGKLAVVGLPAEMDT</sequence>
<dbReference type="PANTHER" id="PTHR39962:SF1">
    <property type="entry name" value="LPXI FAMILY PROTEIN"/>
    <property type="match status" value="1"/>
</dbReference>
<feature type="domain" description="LpxI C-terminal" evidence="1">
    <location>
        <begin position="147"/>
        <end position="275"/>
    </location>
</feature>
<evidence type="ECO:0000259" key="1">
    <source>
        <dbReference type="Pfam" id="PF06230"/>
    </source>
</evidence>
<dbReference type="Pfam" id="PF06230">
    <property type="entry name" value="LpxI_C"/>
    <property type="match status" value="1"/>
</dbReference>
<dbReference type="Pfam" id="PF17930">
    <property type="entry name" value="LpxI_N"/>
    <property type="match status" value="1"/>
</dbReference>
<dbReference type="STRING" id="1391653.AKJ08_1845"/>
<reference evidence="3 4" key="1">
    <citation type="submission" date="2015-08" db="EMBL/GenBank/DDBJ databases">
        <authorList>
            <person name="Babu N.S."/>
            <person name="Beckwith C.J."/>
            <person name="Beseler K.G."/>
            <person name="Brison A."/>
            <person name="Carone J.V."/>
            <person name="Caskin T.P."/>
            <person name="Diamond M."/>
            <person name="Durham M.E."/>
            <person name="Foxe J.M."/>
            <person name="Go M."/>
            <person name="Henderson B.A."/>
            <person name="Jones I.B."/>
            <person name="McGettigan J.A."/>
            <person name="Micheletti S.J."/>
            <person name="Nasrallah M.E."/>
            <person name="Ortiz D."/>
            <person name="Piller C.R."/>
            <person name="Privatt S.R."/>
            <person name="Schneider S.L."/>
            <person name="Sharp S."/>
            <person name="Smith T.C."/>
            <person name="Stanton J.D."/>
            <person name="Ullery H.E."/>
            <person name="Wilson R.J."/>
            <person name="Serrano M.G."/>
            <person name="Buck G."/>
            <person name="Lee V."/>
            <person name="Wang Y."/>
            <person name="Carvalho R."/>
            <person name="Voegtly L."/>
            <person name="Shi R."/>
            <person name="Duckworth R."/>
            <person name="Johnson A."/>
            <person name="Loviza R."/>
            <person name="Walstead R."/>
            <person name="Shah Z."/>
            <person name="Kiflezghi M."/>
            <person name="Wade K."/>
            <person name="Ball S.L."/>
            <person name="Bradley K.W."/>
            <person name="Asai D.J."/>
            <person name="Bowman C.A."/>
            <person name="Russell D.A."/>
            <person name="Pope W.H."/>
            <person name="Jacobs-Sera D."/>
            <person name="Hendrix R.W."/>
            <person name="Hatfull G.F."/>
        </authorList>
    </citation>
    <scope>NUCLEOTIDE SEQUENCE [LARGE SCALE GENOMIC DNA]</scope>
    <source>
        <strain evidence="3 4">DSM 27710</strain>
    </source>
</reference>
<feature type="domain" description="LpxI N-terminal" evidence="2">
    <location>
        <begin position="15"/>
        <end position="138"/>
    </location>
</feature>
<gene>
    <name evidence="3" type="ORF">AKJ08_1845</name>
</gene>
<dbReference type="InterPro" id="IPR053174">
    <property type="entry name" value="LpxI"/>
</dbReference>
<evidence type="ECO:0000313" key="4">
    <source>
        <dbReference type="Proteomes" id="UP000055590"/>
    </source>
</evidence>
<keyword evidence="4" id="KW-1185">Reference proteome</keyword>
<dbReference type="KEGG" id="vin:AKJ08_1845"/>
<accession>A0A0K1PD37</accession>
<dbReference type="InterPro" id="IPR041255">
    <property type="entry name" value="LpxI_N"/>
</dbReference>
<dbReference type="Gene3D" id="3.40.50.20">
    <property type="match status" value="1"/>
</dbReference>
<dbReference type="InterPro" id="IPR043167">
    <property type="entry name" value="LpxI_C_sf"/>
</dbReference>
<dbReference type="InterPro" id="IPR010415">
    <property type="entry name" value="LpxI_C"/>
</dbReference>
<name>A0A0K1PD37_9BACT</name>
<dbReference type="Gene3D" id="3.40.140.80">
    <property type="match status" value="1"/>
</dbReference>
<evidence type="ECO:0000259" key="2">
    <source>
        <dbReference type="Pfam" id="PF17930"/>
    </source>
</evidence>
<organism evidence="3 4">
    <name type="scientific">Vulgatibacter incomptus</name>
    <dbReference type="NCBI Taxonomy" id="1391653"/>
    <lineage>
        <taxon>Bacteria</taxon>
        <taxon>Pseudomonadati</taxon>
        <taxon>Myxococcota</taxon>
        <taxon>Myxococcia</taxon>
        <taxon>Myxococcales</taxon>
        <taxon>Cystobacterineae</taxon>
        <taxon>Vulgatibacteraceae</taxon>
        <taxon>Vulgatibacter</taxon>
    </lineage>
</organism>
<dbReference type="AlphaFoldDB" id="A0A0K1PD37"/>
<dbReference type="OrthoDB" id="9789836at2"/>